<evidence type="ECO:0000256" key="5">
    <source>
        <dbReference type="ARBA" id="ARBA00012518"/>
    </source>
</evidence>
<evidence type="ECO:0000256" key="17">
    <source>
        <dbReference type="ARBA" id="ARBA00031026"/>
    </source>
</evidence>
<evidence type="ECO:0000256" key="7">
    <source>
        <dbReference type="ARBA" id="ARBA00022490"/>
    </source>
</evidence>
<evidence type="ECO:0000256" key="18">
    <source>
        <dbReference type="ARBA" id="ARBA00048914"/>
    </source>
</evidence>
<dbReference type="PROSITE" id="PS51387">
    <property type="entry name" value="FAD_PCMH"/>
    <property type="match status" value="1"/>
</dbReference>
<dbReference type="Pfam" id="PF02873">
    <property type="entry name" value="MurB_C"/>
    <property type="match status" value="1"/>
</dbReference>
<comment type="subcellular location">
    <subcellularLocation>
        <location evidence="3 19">Cytoplasm</location>
    </subcellularLocation>
</comment>
<feature type="active site" description="Proton donor" evidence="19">
    <location>
        <position position="245"/>
    </location>
</feature>
<evidence type="ECO:0000256" key="8">
    <source>
        <dbReference type="ARBA" id="ARBA00022618"/>
    </source>
</evidence>
<keyword evidence="12 19" id="KW-0133">Cell shape</keyword>
<proteinExistence type="inferred from homology"/>
<feature type="domain" description="FAD-binding PCMH-type" evidence="20">
    <location>
        <begin position="15"/>
        <end position="194"/>
    </location>
</feature>
<dbReference type="AlphaFoldDB" id="A0A239XR73"/>
<gene>
    <name evidence="19 21" type="primary">murB</name>
    <name evidence="21" type="ORF">SAMEA4412677_02002</name>
</gene>
<evidence type="ECO:0000259" key="20">
    <source>
        <dbReference type="PROSITE" id="PS51387"/>
    </source>
</evidence>
<evidence type="ECO:0000256" key="2">
    <source>
        <dbReference type="ARBA" id="ARBA00003921"/>
    </source>
</evidence>
<keyword evidence="9 19" id="KW-0285">Flavoprotein</keyword>
<dbReference type="GO" id="GO:0005829">
    <property type="term" value="C:cytosol"/>
    <property type="evidence" value="ECO:0007669"/>
    <property type="project" value="TreeGrafter"/>
</dbReference>
<evidence type="ECO:0000256" key="16">
    <source>
        <dbReference type="ARBA" id="ARBA00023316"/>
    </source>
</evidence>
<evidence type="ECO:0000256" key="19">
    <source>
        <dbReference type="HAMAP-Rule" id="MF_00037"/>
    </source>
</evidence>
<feature type="active site" evidence="19">
    <location>
        <position position="341"/>
    </location>
</feature>
<evidence type="ECO:0000256" key="4">
    <source>
        <dbReference type="ARBA" id="ARBA00004752"/>
    </source>
</evidence>
<dbReference type="SUPFAM" id="SSF56194">
    <property type="entry name" value="Uridine diphospho-N-Acetylenolpyruvylglucosamine reductase, MurB, C-terminal domain"/>
    <property type="match status" value="1"/>
</dbReference>
<dbReference type="InterPro" id="IPR016166">
    <property type="entry name" value="FAD-bd_PCMH"/>
</dbReference>
<comment type="pathway">
    <text evidence="4 19">Cell wall biogenesis; peptidoglycan biosynthesis.</text>
</comment>
<evidence type="ECO:0000256" key="10">
    <source>
        <dbReference type="ARBA" id="ARBA00022827"/>
    </source>
</evidence>
<dbReference type="InterPro" id="IPR016167">
    <property type="entry name" value="FAD-bd_PCMH_sub1"/>
</dbReference>
<evidence type="ECO:0000256" key="12">
    <source>
        <dbReference type="ARBA" id="ARBA00022960"/>
    </source>
</evidence>
<dbReference type="Pfam" id="PF01565">
    <property type="entry name" value="FAD_binding_4"/>
    <property type="match status" value="1"/>
</dbReference>
<sequence>MTIQENVSLKPFNTFGVEANAKYFALANNEEELLAVLNQYKNLHRENPQKLPLLFLGGGSNILLTKDFDGLVIKLNLKGISEEMMSEDEVLVTAKAGENWHRFVLYCLDKNYGGLENLSLIPGNVGTSPMQNIGAYGTEIKDTFVGCKVLDLESLEIENFDKEQCRFGYRDSIFKQEGKGKYVILEVTFALTTKKHKIKTDYGAIKDELEKMDIQNPTIKDVSNAVIAIRQSKLPDPKVTGNAGSFFKNPTIPKSHFDKLQQKFPDIHFYPTGEMVKVPAGWLIEQCGWKGRQIGNVASHKLQSLVIINATGNASGKEIFDFSTEIINSVKEKFGIELEREVNII</sequence>
<dbReference type="SUPFAM" id="SSF56176">
    <property type="entry name" value="FAD-binding/transporter-associated domain-like"/>
    <property type="match status" value="1"/>
</dbReference>
<accession>A0A239XR73</accession>
<dbReference type="PANTHER" id="PTHR21071">
    <property type="entry name" value="UDP-N-ACETYLENOLPYRUVOYLGLUCOSAMINE REDUCTASE"/>
    <property type="match status" value="1"/>
</dbReference>
<protein>
    <recommendedName>
        <fullName evidence="6 19">UDP-N-acetylenolpyruvoylglucosamine reductase</fullName>
        <ecNumber evidence="5 19">1.3.1.98</ecNumber>
    </recommendedName>
    <alternativeName>
        <fullName evidence="17 19">UDP-N-acetylmuramate dehydrogenase</fullName>
    </alternativeName>
</protein>
<keyword evidence="7 19" id="KW-0963">Cytoplasm</keyword>
<dbReference type="HAMAP" id="MF_00037">
    <property type="entry name" value="MurB"/>
    <property type="match status" value="1"/>
</dbReference>
<dbReference type="GO" id="GO:0071949">
    <property type="term" value="F:FAD binding"/>
    <property type="evidence" value="ECO:0007669"/>
    <property type="project" value="InterPro"/>
</dbReference>
<dbReference type="InterPro" id="IPR036318">
    <property type="entry name" value="FAD-bd_PCMH-like_sf"/>
</dbReference>
<name>A0A239XR73_9FLAO</name>
<keyword evidence="13 19" id="KW-0573">Peptidoglycan synthesis</keyword>
<keyword evidence="14 19" id="KW-0560">Oxidoreductase</keyword>
<dbReference type="Gene3D" id="3.30.465.10">
    <property type="match status" value="1"/>
</dbReference>
<dbReference type="RefSeq" id="WP_095072895.1">
    <property type="nucleotide sequence ID" value="NZ_LT906465.1"/>
</dbReference>
<keyword evidence="15 19" id="KW-0131">Cell cycle</keyword>
<dbReference type="InterPro" id="IPR003170">
    <property type="entry name" value="MurB"/>
</dbReference>
<dbReference type="PANTHER" id="PTHR21071:SF4">
    <property type="entry name" value="UDP-N-ACETYLENOLPYRUVOYLGLUCOSAMINE REDUCTASE"/>
    <property type="match status" value="1"/>
</dbReference>
<dbReference type="InterPro" id="IPR016169">
    <property type="entry name" value="FAD-bd_PCMH_sub2"/>
</dbReference>
<evidence type="ECO:0000256" key="3">
    <source>
        <dbReference type="ARBA" id="ARBA00004496"/>
    </source>
</evidence>
<keyword evidence="16 19" id="KW-0961">Cell wall biogenesis/degradation</keyword>
<keyword evidence="22" id="KW-1185">Reference proteome</keyword>
<keyword evidence="10 19" id="KW-0274">FAD</keyword>
<reference evidence="21 22" key="1">
    <citation type="submission" date="2017-06" db="EMBL/GenBank/DDBJ databases">
        <authorList>
            <consortium name="Pathogen Informatics"/>
        </authorList>
    </citation>
    <scope>NUCLEOTIDE SEQUENCE [LARGE SCALE GENOMIC DNA]</scope>
    <source>
        <strain evidence="21 22">NCTC13490</strain>
    </source>
</reference>
<evidence type="ECO:0000313" key="22">
    <source>
        <dbReference type="Proteomes" id="UP000215196"/>
    </source>
</evidence>
<evidence type="ECO:0000256" key="1">
    <source>
        <dbReference type="ARBA" id="ARBA00001974"/>
    </source>
</evidence>
<evidence type="ECO:0000256" key="14">
    <source>
        <dbReference type="ARBA" id="ARBA00023002"/>
    </source>
</evidence>
<evidence type="ECO:0000256" key="9">
    <source>
        <dbReference type="ARBA" id="ARBA00022630"/>
    </source>
</evidence>
<dbReference type="Proteomes" id="UP000215196">
    <property type="component" value="Chromosome 1"/>
</dbReference>
<dbReference type="Gene3D" id="3.90.78.10">
    <property type="entry name" value="UDP-N-acetylenolpyruvoylglucosamine reductase, C-terminal domain"/>
    <property type="match status" value="1"/>
</dbReference>
<dbReference type="InterPro" id="IPR036635">
    <property type="entry name" value="MurB_C_sf"/>
</dbReference>
<organism evidence="21 22">
    <name type="scientific">Chryseobacterium taklimakanense</name>
    <dbReference type="NCBI Taxonomy" id="536441"/>
    <lineage>
        <taxon>Bacteria</taxon>
        <taxon>Pseudomonadati</taxon>
        <taxon>Bacteroidota</taxon>
        <taxon>Flavobacteriia</taxon>
        <taxon>Flavobacteriales</taxon>
        <taxon>Weeksellaceae</taxon>
        <taxon>Chryseobacterium group</taxon>
        <taxon>Chryseobacterium</taxon>
    </lineage>
</organism>
<evidence type="ECO:0000313" key="21">
    <source>
        <dbReference type="EMBL" id="SNV48890.1"/>
    </source>
</evidence>
<keyword evidence="11 19" id="KW-0521">NADP</keyword>
<evidence type="ECO:0000256" key="6">
    <source>
        <dbReference type="ARBA" id="ARBA00015188"/>
    </source>
</evidence>
<dbReference type="NCBIfam" id="NF000755">
    <property type="entry name" value="PRK00046.1"/>
    <property type="match status" value="1"/>
</dbReference>
<dbReference type="NCBIfam" id="TIGR00179">
    <property type="entry name" value="murB"/>
    <property type="match status" value="1"/>
</dbReference>
<evidence type="ECO:0000256" key="11">
    <source>
        <dbReference type="ARBA" id="ARBA00022857"/>
    </source>
</evidence>
<dbReference type="KEGG" id="ctak:4412677_02002"/>
<dbReference type="GO" id="GO:0009252">
    <property type="term" value="P:peptidoglycan biosynthetic process"/>
    <property type="evidence" value="ECO:0007669"/>
    <property type="project" value="UniProtKB-UniRule"/>
</dbReference>
<comment type="similarity">
    <text evidence="19">Belongs to the MurB family.</text>
</comment>
<dbReference type="GO" id="GO:0008762">
    <property type="term" value="F:UDP-N-acetylmuramate dehydrogenase activity"/>
    <property type="evidence" value="ECO:0007669"/>
    <property type="project" value="UniProtKB-UniRule"/>
</dbReference>
<evidence type="ECO:0000256" key="15">
    <source>
        <dbReference type="ARBA" id="ARBA00023306"/>
    </source>
</evidence>
<comment type="catalytic activity">
    <reaction evidence="18 19">
        <text>UDP-N-acetyl-alpha-D-muramate + NADP(+) = UDP-N-acetyl-3-O-(1-carboxyvinyl)-alpha-D-glucosamine + NADPH + H(+)</text>
        <dbReference type="Rhea" id="RHEA:12248"/>
        <dbReference type="ChEBI" id="CHEBI:15378"/>
        <dbReference type="ChEBI" id="CHEBI:57783"/>
        <dbReference type="ChEBI" id="CHEBI:58349"/>
        <dbReference type="ChEBI" id="CHEBI:68483"/>
        <dbReference type="ChEBI" id="CHEBI:70757"/>
        <dbReference type="EC" id="1.3.1.98"/>
    </reaction>
</comment>
<dbReference type="InterPro" id="IPR006094">
    <property type="entry name" value="Oxid_FAD_bind_N"/>
</dbReference>
<comment type="function">
    <text evidence="2 19">Cell wall formation.</text>
</comment>
<dbReference type="GO" id="GO:0008360">
    <property type="term" value="P:regulation of cell shape"/>
    <property type="evidence" value="ECO:0007669"/>
    <property type="project" value="UniProtKB-KW"/>
</dbReference>
<dbReference type="Gene3D" id="3.30.43.10">
    <property type="entry name" value="Uridine Diphospho-n-acetylenolpyruvylglucosamine Reductase, domain 2"/>
    <property type="match status" value="1"/>
</dbReference>
<evidence type="ECO:0000256" key="13">
    <source>
        <dbReference type="ARBA" id="ARBA00022984"/>
    </source>
</evidence>
<dbReference type="InterPro" id="IPR011601">
    <property type="entry name" value="MurB_C"/>
</dbReference>
<dbReference type="GO" id="GO:0071555">
    <property type="term" value="P:cell wall organization"/>
    <property type="evidence" value="ECO:0007669"/>
    <property type="project" value="UniProtKB-KW"/>
</dbReference>
<dbReference type="EC" id="1.3.1.98" evidence="5 19"/>
<comment type="cofactor">
    <cofactor evidence="1 19">
        <name>FAD</name>
        <dbReference type="ChEBI" id="CHEBI:57692"/>
    </cofactor>
</comment>
<dbReference type="EMBL" id="LT906465">
    <property type="protein sequence ID" value="SNV48890.1"/>
    <property type="molecule type" value="Genomic_DNA"/>
</dbReference>
<dbReference type="GO" id="GO:0051301">
    <property type="term" value="P:cell division"/>
    <property type="evidence" value="ECO:0007669"/>
    <property type="project" value="UniProtKB-KW"/>
</dbReference>
<dbReference type="UniPathway" id="UPA00219"/>
<keyword evidence="8 19" id="KW-0132">Cell division</keyword>
<feature type="active site" evidence="19">
    <location>
        <position position="170"/>
    </location>
</feature>